<evidence type="ECO:0008006" key="3">
    <source>
        <dbReference type="Google" id="ProtNLM"/>
    </source>
</evidence>
<name>A0ABY9RIJ2_9BURK</name>
<evidence type="ECO:0000313" key="2">
    <source>
        <dbReference type="Proteomes" id="UP001181355"/>
    </source>
</evidence>
<gene>
    <name evidence="1" type="ORF">RF679_01845</name>
</gene>
<dbReference type="Proteomes" id="UP001181355">
    <property type="component" value="Chromosome"/>
</dbReference>
<dbReference type="EMBL" id="CP133720">
    <property type="protein sequence ID" value="WMW81036.1"/>
    <property type="molecule type" value="Genomic_DNA"/>
</dbReference>
<keyword evidence="2" id="KW-1185">Reference proteome</keyword>
<dbReference type="InterPro" id="IPR011990">
    <property type="entry name" value="TPR-like_helical_dom_sf"/>
</dbReference>
<protein>
    <recommendedName>
        <fullName evidence="3">Sel1 repeat family protein</fullName>
    </recommendedName>
</protein>
<sequence length="268" mass="29548">MKKLNYILLLGAGLLVGSSYFLWSSLQSKQEVLAEQLSEHKHTGKEQVLRDPLANQADGSASLPRANNHRLANPWESAPTVIGEAGQNDAVRTQGVESLAKMAEPEKEVVSAAELARRQKLQNLGYMVPTDYYTKDLKTLRQLAKAGDAYAMVHLGEKYAFELNGQTSNPEFEQGVDYAKAAKQSFKDALVAGNIRSAGIIAELYFQEQNVTEAYAWHLVSDQLGDDISANWFKRTEMAQQASAQVKQAAQTRANQIMSELKLSKKSG</sequence>
<proteinExistence type="predicted"/>
<dbReference type="SUPFAM" id="SSF81901">
    <property type="entry name" value="HCP-like"/>
    <property type="match status" value="1"/>
</dbReference>
<organism evidence="1 2">
    <name type="scientific">Undibacterium cyanobacteriorum</name>
    <dbReference type="NCBI Taxonomy" id="3073561"/>
    <lineage>
        <taxon>Bacteria</taxon>
        <taxon>Pseudomonadati</taxon>
        <taxon>Pseudomonadota</taxon>
        <taxon>Betaproteobacteria</taxon>
        <taxon>Burkholderiales</taxon>
        <taxon>Oxalobacteraceae</taxon>
        <taxon>Undibacterium</taxon>
    </lineage>
</organism>
<evidence type="ECO:0000313" key="1">
    <source>
        <dbReference type="EMBL" id="WMW81036.1"/>
    </source>
</evidence>
<dbReference type="Gene3D" id="1.25.40.10">
    <property type="entry name" value="Tetratricopeptide repeat domain"/>
    <property type="match status" value="1"/>
</dbReference>
<dbReference type="RefSeq" id="WP_309482526.1">
    <property type="nucleotide sequence ID" value="NZ_CP133720.1"/>
</dbReference>
<reference evidence="1" key="1">
    <citation type="submission" date="2023-09" db="EMBL/GenBank/DDBJ databases">
        <title>Undibacterium sp. 20NA77.5 isolated from freshwater.</title>
        <authorList>
            <person name="Le V."/>
            <person name="Ko S.-R."/>
            <person name="Ahn C.-Y."/>
            <person name="Oh H.-M."/>
        </authorList>
    </citation>
    <scope>NUCLEOTIDE SEQUENCE</scope>
    <source>
        <strain evidence="1">20NA77.5</strain>
    </source>
</reference>
<accession>A0ABY9RIJ2</accession>